<protein>
    <recommendedName>
        <fullName evidence="4">DUF3618 domain-containing protein</fullName>
    </recommendedName>
</protein>
<organism evidence="2 3">
    <name type="scientific">Nocardioides jishulii</name>
    <dbReference type="NCBI Taxonomy" id="2575440"/>
    <lineage>
        <taxon>Bacteria</taxon>
        <taxon>Bacillati</taxon>
        <taxon>Actinomycetota</taxon>
        <taxon>Actinomycetes</taxon>
        <taxon>Propionibacteriales</taxon>
        <taxon>Nocardioidaceae</taxon>
        <taxon>Nocardioides</taxon>
    </lineage>
</organism>
<comment type="caution">
    <text evidence="2">The sequence shown here is derived from an EMBL/GenBank/DDBJ whole genome shotgun (WGS) entry which is preliminary data.</text>
</comment>
<evidence type="ECO:0008006" key="4">
    <source>
        <dbReference type="Google" id="ProtNLM"/>
    </source>
</evidence>
<feature type="compositionally biased region" description="Low complexity" evidence="1">
    <location>
        <begin position="1"/>
        <end position="13"/>
    </location>
</feature>
<proteinExistence type="predicted"/>
<dbReference type="GO" id="GO:0003735">
    <property type="term" value="F:structural constituent of ribosome"/>
    <property type="evidence" value="ECO:0007669"/>
    <property type="project" value="InterPro"/>
</dbReference>
<reference evidence="2 3" key="1">
    <citation type="submission" date="2019-04" db="EMBL/GenBank/DDBJ databases">
        <authorList>
            <person name="Dong K."/>
        </authorList>
    </citation>
    <scope>NUCLEOTIDE SEQUENCE [LARGE SCALE GENOMIC DNA]</scope>
    <source>
        <strain evidence="3">dk3543</strain>
    </source>
</reference>
<evidence type="ECO:0000313" key="3">
    <source>
        <dbReference type="Proteomes" id="UP000307808"/>
    </source>
</evidence>
<feature type="compositionally biased region" description="Polar residues" evidence="1">
    <location>
        <begin position="151"/>
        <end position="170"/>
    </location>
</feature>
<dbReference type="OrthoDB" id="4578793at2"/>
<dbReference type="Proteomes" id="UP000307808">
    <property type="component" value="Unassembled WGS sequence"/>
</dbReference>
<dbReference type="RefSeq" id="WP_137065972.1">
    <property type="nucleotide sequence ID" value="NZ_CP040748.1"/>
</dbReference>
<feature type="region of interest" description="Disordered" evidence="1">
    <location>
        <begin position="1"/>
        <end position="37"/>
    </location>
</feature>
<feature type="compositionally biased region" description="Low complexity" evidence="1">
    <location>
        <begin position="188"/>
        <end position="204"/>
    </location>
</feature>
<name>A0A4U2YPC8_9ACTN</name>
<keyword evidence="3" id="KW-1185">Reference proteome</keyword>
<feature type="region of interest" description="Disordered" evidence="1">
    <location>
        <begin position="50"/>
        <end position="89"/>
    </location>
</feature>
<accession>A0A4U2YPC8</accession>
<dbReference type="GO" id="GO:0006412">
    <property type="term" value="P:translation"/>
    <property type="evidence" value="ECO:0007669"/>
    <property type="project" value="InterPro"/>
</dbReference>
<dbReference type="PROSITE" id="PS00359">
    <property type="entry name" value="RIBOSOMAL_L11"/>
    <property type="match status" value="1"/>
</dbReference>
<dbReference type="AlphaFoldDB" id="A0A4U2YPC8"/>
<evidence type="ECO:0000313" key="2">
    <source>
        <dbReference type="EMBL" id="TKI62704.1"/>
    </source>
</evidence>
<gene>
    <name evidence="2" type="ORF">FC770_10140</name>
</gene>
<dbReference type="EMBL" id="SZPY01000002">
    <property type="protein sequence ID" value="TKI62704.1"/>
    <property type="molecule type" value="Genomic_DNA"/>
</dbReference>
<dbReference type="GO" id="GO:0005840">
    <property type="term" value="C:ribosome"/>
    <property type="evidence" value="ECO:0007669"/>
    <property type="project" value="InterPro"/>
</dbReference>
<dbReference type="InterPro" id="IPR020785">
    <property type="entry name" value="Ribosomal_uL11_CS"/>
</dbReference>
<evidence type="ECO:0000256" key="1">
    <source>
        <dbReference type="SAM" id="MobiDB-lite"/>
    </source>
</evidence>
<feature type="region of interest" description="Disordered" evidence="1">
    <location>
        <begin position="150"/>
        <end position="248"/>
    </location>
</feature>
<sequence length="248" mass="25097">MSSTNFGSTSSTTDEAKAQASNLAGTSREEAANVAAEAKAQARNVLDDARTMIDGQTRSQRDRLVETARSVSEDLEQMAESGPDGVAGDVARQVAGTIRSLGEHLDGREPSDLLEDVRDFARRRPGVFLLGALGAGVAFGRLARGAKDAKSSSSAQPAGSARPTSLTAPSGATPAYDASPAQGYASSTPATPTTGAPTPGLRTSGVGGGTGTSTVLPDEGGTTPHGDPFASGEPSDTPIGDDTERRLP</sequence>